<organism evidence="3 4">
    <name type="scientific">Kitasatospora paranensis</name>
    <dbReference type="NCBI Taxonomy" id="258053"/>
    <lineage>
        <taxon>Bacteria</taxon>
        <taxon>Bacillati</taxon>
        <taxon>Actinomycetota</taxon>
        <taxon>Actinomycetes</taxon>
        <taxon>Kitasatosporales</taxon>
        <taxon>Streptomycetaceae</taxon>
        <taxon>Kitasatospora</taxon>
    </lineage>
</organism>
<feature type="transmembrane region" description="Helical" evidence="1">
    <location>
        <begin position="536"/>
        <end position="556"/>
    </location>
</feature>
<comment type="caution">
    <text evidence="3">The sequence shown here is derived from an EMBL/GenBank/DDBJ whole genome shotgun (WGS) entry which is preliminary data.</text>
</comment>
<keyword evidence="1" id="KW-1133">Transmembrane helix</keyword>
<evidence type="ECO:0000259" key="2">
    <source>
        <dbReference type="Pfam" id="PF05193"/>
    </source>
</evidence>
<dbReference type="Pfam" id="PF05193">
    <property type="entry name" value="Peptidase_M16_C"/>
    <property type="match status" value="1"/>
</dbReference>
<sequence length="563" mass="59210">MVTHTEVDGIETVLAPMSGPLRAGLMFRVGRADETLATAGITHLVEHLALHRHGLADFHYNGATAATETHFLVQGTPAEVVSYLNGVCAALRDLPLDRLDVEKEILRTEAAGRGTGSRLPLWRHGAQSYGLLAFPEFGLHRIGAEEVTDWAAEWFTRQNCVLWITADELPEGLSLTLPEGERRAAPEATSALPQSPAYFTGEEAGVVLHAVVERSTAAQVFADLLGRALFRELRQEGGLSYQAAGDYSPRDGGSAVVTAVADALPAKREAVLGGFVDVLAALRMGRIEPAELDSVRNRALEELNSHETEAAGLPGLARDLLLGRPAVDRDRARAAVEALTVADMRRVAGEVWDAALLMTPSGTSADWAGFHAAPTTSGERVAGRHWPSLAREGFGIVIGDDGVSMVGPDGQATVRYDACAAVLTLPDGARRLIGTDAITVDVEPTLYGIPAGEIARIDAALPPTAVVPLPARSADRIPQPPAGKARGGVRGGVRSGIWYGALADRFVNASDPLLGVAFLCLLGTLAAGNAGDTPVAVALAIGVLLAAGPLTAVRTVRRIHARR</sequence>
<dbReference type="SUPFAM" id="SSF63411">
    <property type="entry name" value="LuxS/MPP-like metallohydrolase"/>
    <property type="match status" value="2"/>
</dbReference>
<dbReference type="InterPro" id="IPR011249">
    <property type="entry name" value="Metalloenz_LuxS/M16"/>
</dbReference>
<dbReference type="RefSeq" id="WP_345704627.1">
    <property type="nucleotide sequence ID" value="NZ_BAABKV010000001.1"/>
</dbReference>
<evidence type="ECO:0000256" key="1">
    <source>
        <dbReference type="SAM" id="Phobius"/>
    </source>
</evidence>
<dbReference type="Gene3D" id="3.30.830.10">
    <property type="entry name" value="Metalloenzyme, LuxS/M16 peptidase-like"/>
    <property type="match status" value="2"/>
</dbReference>
<keyword evidence="1" id="KW-0812">Transmembrane</keyword>
<feature type="domain" description="Peptidase M16 C-terminal" evidence="2">
    <location>
        <begin position="213"/>
        <end position="297"/>
    </location>
</feature>
<proteinExistence type="predicted"/>
<dbReference type="InterPro" id="IPR007863">
    <property type="entry name" value="Peptidase_M16_C"/>
</dbReference>
<dbReference type="Proteomes" id="UP001596435">
    <property type="component" value="Unassembled WGS sequence"/>
</dbReference>
<protein>
    <submittedName>
        <fullName evidence="3">M16 family metallopeptidase</fullName>
    </submittedName>
</protein>
<keyword evidence="4" id="KW-1185">Reference proteome</keyword>
<accession>A0ABW2G8B1</accession>
<evidence type="ECO:0000313" key="3">
    <source>
        <dbReference type="EMBL" id="MFC7184544.1"/>
    </source>
</evidence>
<name>A0ABW2G8B1_9ACTN</name>
<evidence type="ECO:0000313" key="4">
    <source>
        <dbReference type="Proteomes" id="UP001596435"/>
    </source>
</evidence>
<gene>
    <name evidence="3" type="ORF">ACFQMG_33840</name>
</gene>
<dbReference type="EMBL" id="JBHTAJ010000107">
    <property type="protein sequence ID" value="MFC7184544.1"/>
    <property type="molecule type" value="Genomic_DNA"/>
</dbReference>
<keyword evidence="1" id="KW-0472">Membrane</keyword>
<reference evidence="4" key="1">
    <citation type="journal article" date="2019" name="Int. J. Syst. Evol. Microbiol.">
        <title>The Global Catalogue of Microorganisms (GCM) 10K type strain sequencing project: providing services to taxonomists for standard genome sequencing and annotation.</title>
        <authorList>
            <consortium name="The Broad Institute Genomics Platform"/>
            <consortium name="The Broad Institute Genome Sequencing Center for Infectious Disease"/>
            <person name="Wu L."/>
            <person name="Ma J."/>
        </authorList>
    </citation>
    <scope>NUCLEOTIDE SEQUENCE [LARGE SCALE GENOMIC DNA]</scope>
    <source>
        <strain evidence="4">CGMCC 1.12859</strain>
    </source>
</reference>